<dbReference type="SUPFAM" id="SSF53474">
    <property type="entry name" value="alpha/beta-Hydrolases"/>
    <property type="match status" value="1"/>
</dbReference>
<evidence type="ECO:0000313" key="2">
    <source>
        <dbReference type="EMBL" id="XAN09037.1"/>
    </source>
</evidence>
<dbReference type="Proteomes" id="UP001442841">
    <property type="component" value="Chromosome"/>
</dbReference>
<name>A0ABZ3FSI2_9ACTN</name>
<feature type="domain" description="AB hydrolase-1" evidence="1">
    <location>
        <begin position="49"/>
        <end position="251"/>
    </location>
</feature>
<protein>
    <submittedName>
        <fullName evidence="2">Alpha/beta hydrolase</fullName>
    </submittedName>
</protein>
<organism evidence="2 3">
    <name type="scientific">Ammonicoccus fulvus</name>
    <dbReference type="NCBI Taxonomy" id="3138240"/>
    <lineage>
        <taxon>Bacteria</taxon>
        <taxon>Bacillati</taxon>
        <taxon>Actinomycetota</taxon>
        <taxon>Actinomycetes</taxon>
        <taxon>Propionibacteriales</taxon>
        <taxon>Propionibacteriaceae</taxon>
        <taxon>Ammonicoccus</taxon>
    </lineage>
</organism>
<dbReference type="InterPro" id="IPR029058">
    <property type="entry name" value="AB_hydrolase_fold"/>
</dbReference>
<dbReference type="EMBL" id="CP154795">
    <property type="protein sequence ID" value="XAN09037.1"/>
    <property type="molecule type" value="Genomic_DNA"/>
</dbReference>
<dbReference type="InterPro" id="IPR000073">
    <property type="entry name" value="AB_hydrolase_1"/>
</dbReference>
<dbReference type="RefSeq" id="WP_425310472.1">
    <property type="nucleotide sequence ID" value="NZ_CP154795.1"/>
</dbReference>
<dbReference type="GO" id="GO:0016787">
    <property type="term" value="F:hydrolase activity"/>
    <property type="evidence" value="ECO:0007669"/>
    <property type="project" value="UniProtKB-KW"/>
</dbReference>
<dbReference type="InterPro" id="IPR050266">
    <property type="entry name" value="AB_hydrolase_sf"/>
</dbReference>
<proteinExistence type="predicted"/>
<sequence>MAAIEVRPGRSGPLALCSDGLAGTWPDWLPLADALPGVRLIAVVRQNPELDDAAAELAAALDTQQADRAVLIGHSMGGFVVEATARLWPERVSGILLLDGSVTPADPLVSALDRLGGQVLSATVARAPALARIAGGVKRAFEPAEVRHDPERRRLVDPLGAQPAQWGVIARELTAYADWAARLEAIRTQHPLPPVPIHVVTAHQGVFRGWVRRQAGFVERLRADPGGPTVHHHIVRSGHLVQLAAPEAVAALAGDLWD</sequence>
<keyword evidence="3" id="KW-1185">Reference proteome</keyword>
<dbReference type="PANTHER" id="PTHR43798:SF33">
    <property type="entry name" value="HYDROLASE, PUTATIVE (AFU_ORTHOLOGUE AFUA_2G14860)-RELATED"/>
    <property type="match status" value="1"/>
</dbReference>
<dbReference type="PANTHER" id="PTHR43798">
    <property type="entry name" value="MONOACYLGLYCEROL LIPASE"/>
    <property type="match status" value="1"/>
</dbReference>
<gene>
    <name evidence="2" type="ORF">AADG42_17530</name>
</gene>
<accession>A0ABZ3FSI2</accession>
<dbReference type="Gene3D" id="3.40.50.1820">
    <property type="entry name" value="alpha/beta hydrolase"/>
    <property type="match status" value="1"/>
</dbReference>
<reference evidence="2 3" key="1">
    <citation type="submission" date="2024-04" db="EMBL/GenBank/DDBJ databases">
        <title>Isolation of an actinomycete strain from pig manure.</title>
        <authorList>
            <person name="Gong T."/>
            <person name="Yu Z."/>
            <person name="An M."/>
            <person name="Wei C."/>
            <person name="Yang W."/>
            <person name="Liu L."/>
        </authorList>
    </citation>
    <scope>NUCLEOTIDE SEQUENCE [LARGE SCALE GENOMIC DNA]</scope>
    <source>
        <strain evidence="2 3">ZF39</strain>
    </source>
</reference>
<dbReference type="Pfam" id="PF12697">
    <property type="entry name" value="Abhydrolase_6"/>
    <property type="match status" value="1"/>
</dbReference>
<evidence type="ECO:0000259" key="1">
    <source>
        <dbReference type="Pfam" id="PF12697"/>
    </source>
</evidence>
<evidence type="ECO:0000313" key="3">
    <source>
        <dbReference type="Proteomes" id="UP001442841"/>
    </source>
</evidence>
<keyword evidence="2" id="KW-0378">Hydrolase</keyword>